<reference evidence="1" key="2">
    <citation type="submission" date="2025-08" db="UniProtKB">
        <authorList>
            <consortium name="Ensembl"/>
        </authorList>
    </citation>
    <scope>IDENTIFICATION</scope>
</reference>
<sequence length="51" mass="5802">KAFLKSFSECLEYTWGRIGILTVSSLHTLTAMSDSSRHFNSLRCPHVDCRV</sequence>
<proteinExistence type="predicted"/>
<evidence type="ECO:0000313" key="2">
    <source>
        <dbReference type="Proteomes" id="UP000029965"/>
    </source>
</evidence>
<protein>
    <submittedName>
        <fullName evidence="1">Uncharacterized protein</fullName>
    </submittedName>
</protein>
<dbReference type="Proteomes" id="UP000029965">
    <property type="component" value="Chromosome 27"/>
</dbReference>
<evidence type="ECO:0000313" key="1">
    <source>
        <dbReference type="Ensembl" id="ENSCSAP00000019202.1"/>
    </source>
</evidence>
<keyword evidence="2" id="KW-1185">Reference proteome</keyword>
<dbReference type="eggNOG" id="ENOG502TEQ7">
    <property type="taxonomic scope" value="Eukaryota"/>
</dbReference>
<dbReference type="AlphaFoldDB" id="A0A0D9SEB3"/>
<accession>A0A0D9SEB3</accession>
<dbReference type="Ensembl" id="ENSCSAT00000019796.1">
    <property type="protein sequence ID" value="ENSCSAP00000019202.1"/>
    <property type="gene ID" value="ENSCSAG00000019706.1"/>
</dbReference>
<reference evidence="1" key="3">
    <citation type="submission" date="2025-09" db="UniProtKB">
        <authorList>
            <consortium name="Ensembl"/>
        </authorList>
    </citation>
    <scope>IDENTIFICATION</scope>
</reference>
<reference evidence="1 2" key="1">
    <citation type="submission" date="2014-03" db="EMBL/GenBank/DDBJ databases">
        <authorList>
            <person name="Warren W."/>
            <person name="Wilson R.K."/>
        </authorList>
    </citation>
    <scope>NUCLEOTIDE SEQUENCE</scope>
</reference>
<dbReference type="Bgee" id="ENSCSAG00000019706">
    <property type="expression patterns" value="Expressed in blood and 5 other cell types or tissues"/>
</dbReference>
<dbReference type="EMBL" id="AQIB01147597">
    <property type="status" value="NOT_ANNOTATED_CDS"/>
    <property type="molecule type" value="Genomic_DNA"/>
</dbReference>
<organism evidence="1 2">
    <name type="scientific">Chlorocebus sabaeus</name>
    <name type="common">Green monkey</name>
    <name type="synonym">Simia sabaea</name>
    <dbReference type="NCBI Taxonomy" id="60711"/>
    <lineage>
        <taxon>Eukaryota</taxon>
        <taxon>Metazoa</taxon>
        <taxon>Chordata</taxon>
        <taxon>Craniata</taxon>
        <taxon>Vertebrata</taxon>
        <taxon>Euteleostomi</taxon>
        <taxon>Mammalia</taxon>
        <taxon>Eutheria</taxon>
        <taxon>Euarchontoglires</taxon>
        <taxon>Primates</taxon>
        <taxon>Haplorrhini</taxon>
        <taxon>Catarrhini</taxon>
        <taxon>Cercopithecidae</taxon>
        <taxon>Cercopithecinae</taxon>
        <taxon>Chlorocebus</taxon>
    </lineage>
</organism>
<name>A0A0D9SEB3_CHLSB</name>